<gene>
    <name evidence="1" type="ORF">N473_17725</name>
</gene>
<name>A0A167KU20_9GAMM</name>
<proteinExistence type="predicted"/>
<sequence length="49" mass="5254">MVVSLKKKSFKNLSSKVVLSSENTKNIGGGSCDMTCDCFANAQLVNNNK</sequence>
<comment type="caution">
    <text evidence="1">The sequence shown here is derived from an EMBL/GenBank/DDBJ whole genome shotgun (WGS) entry which is preliminary data.</text>
</comment>
<protein>
    <submittedName>
        <fullName evidence="1">Uncharacterized protein</fullName>
    </submittedName>
</protein>
<dbReference type="EMBL" id="AUYC01000028">
    <property type="protein sequence ID" value="KZN63268.1"/>
    <property type="molecule type" value="Genomic_DNA"/>
</dbReference>
<organism evidence="1 2">
    <name type="scientific">Pseudoalteromonas luteoviolacea CPMOR-1</name>
    <dbReference type="NCBI Taxonomy" id="1365248"/>
    <lineage>
        <taxon>Bacteria</taxon>
        <taxon>Pseudomonadati</taxon>
        <taxon>Pseudomonadota</taxon>
        <taxon>Gammaproteobacteria</taxon>
        <taxon>Alteromonadales</taxon>
        <taxon>Pseudoalteromonadaceae</taxon>
        <taxon>Pseudoalteromonas</taxon>
    </lineage>
</organism>
<accession>A0A167KU20</accession>
<evidence type="ECO:0000313" key="1">
    <source>
        <dbReference type="EMBL" id="KZN63268.1"/>
    </source>
</evidence>
<evidence type="ECO:0000313" key="2">
    <source>
        <dbReference type="Proteomes" id="UP000076486"/>
    </source>
</evidence>
<dbReference type="PATRIC" id="fig|1365248.3.peg.2464"/>
<dbReference type="Proteomes" id="UP000076486">
    <property type="component" value="Unassembled WGS sequence"/>
</dbReference>
<dbReference type="AlphaFoldDB" id="A0A167KU20"/>
<reference evidence="1 2" key="1">
    <citation type="submission" date="2013-07" db="EMBL/GenBank/DDBJ databases">
        <title>Comparative Genomic and Metabolomic Analysis of Twelve Strains of Pseudoalteromonas luteoviolacea.</title>
        <authorList>
            <person name="Vynne N.G."/>
            <person name="Mansson M."/>
            <person name="Gram L."/>
        </authorList>
    </citation>
    <scope>NUCLEOTIDE SEQUENCE [LARGE SCALE GENOMIC DNA]</scope>
    <source>
        <strain evidence="1 2">CPMOR-1</strain>
    </source>
</reference>